<organism evidence="1 2">
    <name type="scientific">Escherichia phage Pollock</name>
    <dbReference type="NCBI Taxonomy" id="1540097"/>
    <lineage>
        <taxon>Viruses</taxon>
        <taxon>Duplodnaviria</taxon>
        <taxon>Heunggongvirae</taxon>
        <taxon>Uroviricota</taxon>
        <taxon>Caudoviricetes</taxon>
        <taxon>Schitoviridae</taxon>
        <taxon>Humphriesvirinae</taxon>
        <taxon>Pollockvirus</taxon>
        <taxon>Pollockvirus pollock</taxon>
    </lineage>
</organism>
<dbReference type="RefSeq" id="YP_009152143.1">
    <property type="nucleotide sequence ID" value="NC_027381.1"/>
</dbReference>
<dbReference type="Proteomes" id="UP000030324">
    <property type="component" value="Segment"/>
</dbReference>
<sequence length="157" mass="18749">MSSYTEPTKLQKEILIDWLLNSITDSFCTFVYNREKQLCIDNDAPNGFMFNNMVFRESSNMVFYCKPELVETAKEVWKLKQKVKRDWLYLENYFRKVFARITHYGQLYCYVPSFMHKNLDKVFSTTVLGEKTIIEGLMPDESMHKLISFYVMTRLVI</sequence>
<evidence type="ECO:0000313" key="1">
    <source>
        <dbReference type="EMBL" id="AIX12401.1"/>
    </source>
</evidence>
<protein>
    <submittedName>
        <fullName evidence="1">Uncharacterized protein</fullName>
    </submittedName>
</protein>
<gene>
    <name evidence="1" type="ORF">CPT_Pollock42</name>
</gene>
<dbReference type="EMBL" id="KM236242">
    <property type="protein sequence ID" value="AIX12401.1"/>
    <property type="molecule type" value="Genomic_DNA"/>
</dbReference>
<accession>A0A0A0YQX8</accession>
<dbReference type="KEGG" id="vg:24724579"/>
<keyword evidence="2" id="KW-1185">Reference proteome</keyword>
<proteinExistence type="predicted"/>
<reference evidence="1 2" key="1">
    <citation type="journal article" date="2015" name="Genome Announc.">
        <title>Complete Genome Sequence of Enterotoxigenic Escherichia coli N4-Like Podophage Pollock.</title>
        <authorList>
            <person name="Patel R.S."/>
            <person name="Lessor L.E."/>
            <person name="Hernandez A.C."/>
            <person name="Kuty Everett G.F."/>
        </authorList>
    </citation>
    <scope>NUCLEOTIDE SEQUENCE [LARGE SCALE GENOMIC DNA]</scope>
</reference>
<evidence type="ECO:0000313" key="2">
    <source>
        <dbReference type="Proteomes" id="UP000030324"/>
    </source>
</evidence>
<dbReference type="GeneID" id="24724579"/>
<name>A0A0A0YQX8_9CAUD</name>
<dbReference type="OrthoDB" id="14475at10239"/>